<dbReference type="EMBL" id="BLLK01000046">
    <property type="protein sequence ID" value="GFH52829.1"/>
    <property type="molecule type" value="Genomic_DNA"/>
</dbReference>
<dbReference type="AlphaFoldDB" id="A0AAD3CYB7"/>
<sequence>MDIMCLENAADICSYYDNCDLDEREALLNRFEEQTELMVDKVASMTALVKHLKTCDHKHLEDDEVATLRNNIFALLNNSLAP</sequence>
<proteinExistence type="predicted"/>
<dbReference type="Proteomes" id="UP001054902">
    <property type="component" value="Unassembled WGS sequence"/>
</dbReference>
<evidence type="ECO:0000313" key="2">
    <source>
        <dbReference type="Proteomes" id="UP001054902"/>
    </source>
</evidence>
<evidence type="ECO:0000313" key="1">
    <source>
        <dbReference type="EMBL" id="GFH52829.1"/>
    </source>
</evidence>
<name>A0AAD3CYB7_9STRA</name>
<organism evidence="1 2">
    <name type="scientific">Chaetoceros tenuissimus</name>
    <dbReference type="NCBI Taxonomy" id="426638"/>
    <lineage>
        <taxon>Eukaryota</taxon>
        <taxon>Sar</taxon>
        <taxon>Stramenopiles</taxon>
        <taxon>Ochrophyta</taxon>
        <taxon>Bacillariophyta</taxon>
        <taxon>Coscinodiscophyceae</taxon>
        <taxon>Chaetocerotophycidae</taxon>
        <taxon>Chaetocerotales</taxon>
        <taxon>Chaetocerotaceae</taxon>
        <taxon>Chaetoceros</taxon>
    </lineage>
</organism>
<gene>
    <name evidence="1" type="ORF">CTEN210_09305</name>
</gene>
<accession>A0AAD3CYB7</accession>
<protein>
    <submittedName>
        <fullName evidence="1">Uncharacterized protein</fullName>
    </submittedName>
</protein>
<reference evidence="1 2" key="1">
    <citation type="journal article" date="2021" name="Sci. Rep.">
        <title>The genome of the diatom Chaetoceros tenuissimus carries an ancient integrated fragment of an extant virus.</title>
        <authorList>
            <person name="Hongo Y."/>
            <person name="Kimura K."/>
            <person name="Takaki Y."/>
            <person name="Yoshida Y."/>
            <person name="Baba S."/>
            <person name="Kobayashi G."/>
            <person name="Nagasaki K."/>
            <person name="Hano T."/>
            <person name="Tomaru Y."/>
        </authorList>
    </citation>
    <scope>NUCLEOTIDE SEQUENCE [LARGE SCALE GENOMIC DNA]</scope>
    <source>
        <strain evidence="1 2">NIES-3715</strain>
    </source>
</reference>
<comment type="caution">
    <text evidence="1">The sequence shown here is derived from an EMBL/GenBank/DDBJ whole genome shotgun (WGS) entry which is preliminary data.</text>
</comment>
<keyword evidence="2" id="KW-1185">Reference proteome</keyword>